<reference evidence="2" key="1">
    <citation type="submission" date="2020-03" db="EMBL/GenBank/DDBJ databases">
        <title>Castanea mollissima Vanexum genome sequencing.</title>
        <authorList>
            <person name="Staton M."/>
        </authorList>
    </citation>
    <scope>NUCLEOTIDE SEQUENCE</scope>
    <source>
        <tissue evidence="2">Leaf</tissue>
    </source>
</reference>
<dbReference type="PANTHER" id="PTHR33064">
    <property type="entry name" value="POL PROTEIN"/>
    <property type="match status" value="1"/>
</dbReference>
<dbReference type="OrthoDB" id="10055717at2759"/>
<proteinExistence type="predicted"/>
<name>A0A8J4QIU5_9ROSI</name>
<dbReference type="Pfam" id="PF17919">
    <property type="entry name" value="RT_RNaseH_2"/>
    <property type="match status" value="1"/>
</dbReference>
<dbReference type="SUPFAM" id="SSF56672">
    <property type="entry name" value="DNA/RNA polymerases"/>
    <property type="match status" value="1"/>
</dbReference>
<dbReference type="InterPro" id="IPR051320">
    <property type="entry name" value="Viral_Replic_Matur_Polypro"/>
</dbReference>
<keyword evidence="3" id="KW-1185">Reference proteome</keyword>
<dbReference type="InterPro" id="IPR043502">
    <property type="entry name" value="DNA/RNA_pol_sf"/>
</dbReference>
<evidence type="ECO:0000259" key="1">
    <source>
        <dbReference type="Pfam" id="PF17919"/>
    </source>
</evidence>
<dbReference type="Proteomes" id="UP000737018">
    <property type="component" value="Unassembled WGS sequence"/>
</dbReference>
<feature type="domain" description="Reverse transcriptase/retrotransposon-derived protein RNase H-like" evidence="1">
    <location>
        <begin position="17"/>
        <end position="93"/>
    </location>
</feature>
<comment type="caution">
    <text evidence="2">The sequence shown here is derived from an EMBL/GenBank/DDBJ whole genome shotgun (WGS) entry which is preliminary data.</text>
</comment>
<dbReference type="InterPro" id="IPR041577">
    <property type="entry name" value="RT_RNaseH_2"/>
</dbReference>
<evidence type="ECO:0000313" key="2">
    <source>
        <dbReference type="EMBL" id="KAF3952492.1"/>
    </source>
</evidence>
<accession>A0A8J4QIU5</accession>
<dbReference type="PANTHER" id="PTHR33064:SF37">
    <property type="entry name" value="RIBONUCLEASE H"/>
    <property type="match status" value="1"/>
</dbReference>
<dbReference type="EMBL" id="JRKL02004482">
    <property type="protein sequence ID" value="KAF3952492.1"/>
    <property type="molecule type" value="Genomic_DNA"/>
</dbReference>
<dbReference type="AlphaFoldDB" id="A0A8J4QIU5"/>
<sequence>MRRPLQVKLKKDTPWIWKESDTAYVERIMKQVKDLPVLYHPGPKDQMIIETDGSKDFWGVVLKAKTDSGEQLCRYTSGSFQGAELNYYSNEKGIFCW</sequence>
<protein>
    <recommendedName>
        <fullName evidence="1">Reverse transcriptase/retrotransposon-derived protein RNase H-like domain-containing protein</fullName>
    </recommendedName>
</protein>
<organism evidence="2 3">
    <name type="scientific">Castanea mollissima</name>
    <name type="common">Chinese chestnut</name>
    <dbReference type="NCBI Taxonomy" id="60419"/>
    <lineage>
        <taxon>Eukaryota</taxon>
        <taxon>Viridiplantae</taxon>
        <taxon>Streptophyta</taxon>
        <taxon>Embryophyta</taxon>
        <taxon>Tracheophyta</taxon>
        <taxon>Spermatophyta</taxon>
        <taxon>Magnoliopsida</taxon>
        <taxon>eudicotyledons</taxon>
        <taxon>Gunneridae</taxon>
        <taxon>Pentapetalae</taxon>
        <taxon>rosids</taxon>
        <taxon>fabids</taxon>
        <taxon>Fagales</taxon>
        <taxon>Fagaceae</taxon>
        <taxon>Castanea</taxon>
    </lineage>
</organism>
<gene>
    <name evidence="2" type="ORF">CMV_021951</name>
</gene>
<evidence type="ECO:0000313" key="3">
    <source>
        <dbReference type="Proteomes" id="UP000737018"/>
    </source>
</evidence>